<name>A0ABM7LSB5_9ACTN</name>
<evidence type="ECO:0000256" key="1">
    <source>
        <dbReference type="SAM" id="MobiDB-lite"/>
    </source>
</evidence>
<proteinExistence type="predicted"/>
<protein>
    <submittedName>
        <fullName evidence="2">Uncharacterized protein</fullName>
    </submittedName>
</protein>
<gene>
    <name evidence="2" type="ORF">Aiant_28360</name>
</gene>
<sequence length="119" mass="12190">MSRNWSAAASAGPTEDQLRPPSTVRRTVPALPATQATDALTGASPRNRAVEPVSLSCQACGVPGAATAGAGTAIAATATKAIDNLRLIVMPGELTRPRSVGHDTDPRDATRRKSGLTTM</sequence>
<feature type="region of interest" description="Disordered" evidence="1">
    <location>
        <begin position="1"/>
        <end position="50"/>
    </location>
</feature>
<keyword evidence="3" id="KW-1185">Reference proteome</keyword>
<feature type="compositionally biased region" description="Basic and acidic residues" evidence="1">
    <location>
        <begin position="100"/>
        <end position="111"/>
    </location>
</feature>
<accession>A0ABM7LSB5</accession>
<dbReference type="EMBL" id="AP023356">
    <property type="protein sequence ID" value="BCJ42179.1"/>
    <property type="molecule type" value="Genomic_DNA"/>
</dbReference>
<organism evidence="2 3">
    <name type="scientific">Actinoplanes ianthinogenes</name>
    <dbReference type="NCBI Taxonomy" id="122358"/>
    <lineage>
        <taxon>Bacteria</taxon>
        <taxon>Bacillati</taxon>
        <taxon>Actinomycetota</taxon>
        <taxon>Actinomycetes</taxon>
        <taxon>Micromonosporales</taxon>
        <taxon>Micromonosporaceae</taxon>
        <taxon>Actinoplanes</taxon>
    </lineage>
</organism>
<dbReference type="Proteomes" id="UP000676967">
    <property type="component" value="Chromosome"/>
</dbReference>
<feature type="region of interest" description="Disordered" evidence="1">
    <location>
        <begin position="95"/>
        <end position="119"/>
    </location>
</feature>
<evidence type="ECO:0000313" key="3">
    <source>
        <dbReference type="Proteomes" id="UP000676967"/>
    </source>
</evidence>
<evidence type="ECO:0000313" key="2">
    <source>
        <dbReference type="EMBL" id="BCJ42179.1"/>
    </source>
</evidence>
<reference evidence="2 3" key="1">
    <citation type="submission" date="2020-08" db="EMBL/GenBank/DDBJ databases">
        <title>Whole genome shotgun sequence of Actinoplanes ianthinogenes NBRC 13996.</title>
        <authorList>
            <person name="Komaki H."/>
            <person name="Tamura T."/>
        </authorList>
    </citation>
    <scope>NUCLEOTIDE SEQUENCE [LARGE SCALE GENOMIC DNA]</scope>
    <source>
        <strain evidence="2 3">NBRC 13996</strain>
    </source>
</reference>